<proteinExistence type="predicted"/>
<feature type="transmembrane region" description="Helical" evidence="1">
    <location>
        <begin position="395"/>
        <end position="414"/>
    </location>
</feature>
<feature type="transmembrane region" description="Helical" evidence="1">
    <location>
        <begin position="323"/>
        <end position="341"/>
    </location>
</feature>
<feature type="transmembrane region" description="Helical" evidence="1">
    <location>
        <begin position="240"/>
        <end position="260"/>
    </location>
</feature>
<feature type="transmembrane region" description="Helical" evidence="1">
    <location>
        <begin position="164"/>
        <end position="181"/>
    </location>
</feature>
<dbReference type="EMBL" id="QXJM01000027">
    <property type="protein sequence ID" value="RIE04407.1"/>
    <property type="molecule type" value="Genomic_DNA"/>
</dbReference>
<feature type="transmembrane region" description="Helical" evidence="1">
    <location>
        <begin position="133"/>
        <end position="152"/>
    </location>
</feature>
<dbReference type="GO" id="GO:0080120">
    <property type="term" value="P:CAAX-box protein maturation"/>
    <property type="evidence" value="ECO:0007669"/>
    <property type="project" value="UniProtKB-ARBA"/>
</dbReference>
<feature type="transmembrane region" description="Helical" evidence="1">
    <location>
        <begin position="484"/>
        <end position="504"/>
    </location>
</feature>
<dbReference type="InterPro" id="IPR003675">
    <property type="entry name" value="Rce1/LyrA-like_dom"/>
</dbReference>
<dbReference type="OrthoDB" id="9782250at2"/>
<keyword evidence="4" id="KW-1185">Reference proteome</keyword>
<accession>A0A398CX47</accession>
<dbReference type="PANTHER" id="PTHR36435:SF1">
    <property type="entry name" value="CAAX AMINO TERMINAL PROTEASE FAMILY PROTEIN"/>
    <property type="match status" value="1"/>
</dbReference>
<feature type="transmembrane region" description="Helical" evidence="1">
    <location>
        <begin position="7"/>
        <end position="25"/>
    </location>
</feature>
<keyword evidence="1" id="KW-0812">Transmembrane</keyword>
<gene>
    <name evidence="3" type="ORF">D3H35_07425</name>
</gene>
<dbReference type="GO" id="GO:0006508">
    <property type="term" value="P:proteolysis"/>
    <property type="evidence" value="ECO:0007669"/>
    <property type="project" value="UniProtKB-KW"/>
</dbReference>
<dbReference type="PANTHER" id="PTHR36435">
    <property type="entry name" value="SLR1288 PROTEIN"/>
    <property type="match status" value="1"/>
</dbReference>
<reference evidence="3 4" key="1">
    <citation type="submission" date="2018-09" db="EMBL/GenBank/DDBJ databases">
        <title>Cohnella cavernae sp. nov., isolated from a karst cave.</title>
        <authorList>
            <person name="Zhu H."/>
        </authorList>
    </citation>
    <scope>NUCLEOTIDE SEQUENCE [LARGE SCALE GENOMIC DNA]</scope>
    <source>
        <strain evidence="3 4">K2E09-144</strain>
    </source>
</reference>
<dbReference type="GO" id="GO:0004175">
    <property type="term" value="F:endopeptidase activity"/>
    <property type="evidence" value="ECO:0007669"/>
    <property type="project" value="UniProtKB-ARBA"/>
</dbReference>
<protein>
    <submittedName>
        <fullName evidence="3">CPBP family intramembrane metalloprotease</fullName>
    </submittedName>
</protein>
<feature type="transmembrane region" description="Helical" evidence="1">
    <location>
        <begin position="459"/>
        <end position="477"/>
    </location>
</feature>
<feature type="transmembrane region" description="Helical" evidence="1">
    <location>
        <begin position="90"/>
        <end position="113"/>
    </location>
</feature>
<feature type="transmembrane region" description="Helical" evidence="1">
    <location>
        <begin position="281"/>
        <end position="303"/>
    </location>
</feature>
<keyword evidence="3" id="KW-0378">Hydrolase</keyword>
<evidence type="ECO:0000313" key="3">
    <source>
        <dbReference type="EMBL" id="RIE04407.1"/>
    </source>
</evidence>
<dbReference type="AlphaFoldDB" id="A0A398CX47"/>
<keyword evidence="3" id="KW-0645">Protease</keyword>
<sequence length="556" mass="62067">MKNYIRMIVNLVLYLGVTFLVFWGVGILKEQNETFKRLLDDNPPVLLIICACIIYLILTLLFQVRHKLTKSEPKRLLDAVGFRKLNDNEYVGSFLVGAGCALFFFGLMTLSVLPEKTLYELNNYVDVFSKSDAFVFAILGAGVIGVLFEEVYFRGLVFGELRRVLPLPVAFLAHAAVYAYFQPNLTISITGFFLALFYSFMYVKTKSVWSTVTAAATLNITIVAAKEYGLIEALGKGNDFMPVAVLVVGAIFVLLGLFRISRFAGIESGTGGKVEAYLKAIAAAGAYIAIYYAVLTSVIYIWTQVLTSYEPIRPWLNESSNNLWALVINDIIAVALYFFILRRYRSVNLFELCGFSRISRSTVVQIAILSISMGLWVTSIAKIPYVEETFPQFDTLFNSLVGGPLLPFIVFLLFHSVYKEILFRGLIFNAFKTAMPLAVVFLLDALVYGQLFFQWDPALTIYGGMGTVIFGLLYLWYRSLWAPIVAQLGLFATYYAARHSIAAFEIEFNGAFYAVMVVSSASVLFFMIRLWKKRTSAVPAPQPSAIPAKRGARAGA</sequence>
<dbReference type="GO" id="GO:0008237">
    <property type="term" value="F:metallopeptidase activity"/>
    <property type="evidence" value="ECO:0007669"/>
    <property type="project" value="UniProtKB-KW"/>
</dbReference>
<feature type="transmembrane region" description="Helical" evidence="1">
    <location>
        <begin position="45"/>
        <end position="64"/>
    </location>
</feature>
<keyword evidence="1" id="KW-1133">Transmembrane helix</keyword>
<dbReference type="Pfam" id="PF02517">
    <property type="entry name" value="Rce1-like"/>
    <property type="match status" value="2"/>
</dbReference>
<name>A0A398CX47_9BACL</name>
<feature type="transmembrane region" description="Helical" evidence="1">
    <location>
        <begin position="208"/>
        <end position="228"/>
    </location>
</feature>
<dbReference type="RefSeq" id="WP_119148446.1">
    <property type="nucleotide sequence ID" value="NZ_JBHSOV010000024.1"/>
</dbReference>
<dbReference type="Proteomes" id="UP000266340">
    <property type="component" value="Unassembled WGS sequence"/>
</dbReference>
<dbReference type="InterPro" id="IPR052710">
    <property type="entry name" value="CAAX_protease"/>
</dbReference>
<feature type="domain" description="CAAX prenyl protease 2/Lysostaphin resistance protein A-like" evidence="2">
    <location>
        <begin position="404"/>
        <end position="487"/>
    </location>
</feature>
<evidence type="ECO:0000313" key="4">
    <source>
        <dbReference type="Proteomes" id="UP000266340"/>
    </source>
</evidence>
<organism evidence="3 4">
    <name type="scientific">Cohnella faecalis</name>
    <dbReference type="NCBI Taxonomy" id="2315694"/>
    <lineage>
        <taxon>Bacteria</taxon>
        <taxon>Bacillati</taxon>
        <taxon>Bacillota</taxon>
        <taxon>Bacilli</taxon>
        <taxon>Bacillales</taxon>
        <taxon>Paenibacillaceae</taxon>
        <taxon>Cohnella</taxon>
    </lineage>
</organism>
<feature type="domain" description="CAAX prenyl protease 2/Lysostaphin resistance protein A-like" evidence="2">
    <location>
        <begin position="134"/>
        <end position="220"/>
    </location>
</feature>
<keyword evidence="1" id="KW-0472">Membrane</keyword>
<feature type="transmembrane region" description="Helical" evidence="1">
    <location>
        <begin position="362"/>
        <end position="383"/>
    </location>
</feature>
<evidence type="ECO:0000256" key="1">
    <source>
        <dbReference type="SAM" id="Phobius"/>
    </source>
</evidence>
<comment type="caution">
    <text evidence="3">The sequence shown here is derived from an EMBL/GenBank/DDBJ whole genome shotgun (WGS) entry which is preliminary data.</text>
</comment>
<feature type="transmembrane region" description="Helical" evidence="1">
    <location>
        <begin position="187"/>
        <end position="203"/>
    </location>
</feature>
<feature type="transmembrane region" description="Helical" evidence="1">
    <location>
        <begin position="510"/>
        <end position="528"/>
    </location>
</feature>
<keyword evidence="3" id="KW-0482">Metalloprotease</keyword>
<evidence type="ECO:0000259" key="2">
    <source>
        <dbReference type="Pfam" id="PF02517"/>
    </source>
</evidence>